<reference evidence="10 11" key="1">
    <citation type="journal article" date="2019" name="Int. J. Syst. Evol. Microbiol.">
        <title>The Global Catalogue of Microorganisms (GCM) 10K type strain sequencing project: providing services to taxonomists for standard genome sequencing and annotation.</title>
        <authorList>
            <consortium name="The Broad Institute Genomics Platform"/>
            <consortium name="The Broad Institute Genome Sequencing Center for Infectious Disease"/>
            <person name="Wu L."/>
            <person name="Ma J."/>
        </authorList>
    </citation>
    <scope>NUCLEOTIDE SEQUENCE [LARGE SCALE GENOMIC DNA]</scope>
    <source>
        <strain evidence="10 11">JCM 12389</strain>
    </source>
</reference>
<evidence type="ECO:0000256" key="3">
    <source>
        <dbReference type="ARBA" id="ARBA00022605"/>
    </source>
</evidence>
<proteinExistence type="inferred from homology"/>
<comment type="catalytic activity">
    <reaction evidence="7 8">
        <text>(1S,2R)-1-C-(indol-3-yl)glycerol 3-phosphate + L-serine = D-glyceraldehyde 3-phosphate + L-tryptophan + H2O</text>
        <dbReference type="Rhea" id="RHEA:10532"/>
        <dbReference type="ChEBI" id="CHEBI:15377"/>
        <dbReference type="ChEBI" id="CHEBI:33384"/>
        <dbReference type="ChEBI" id="CHEBI:57912"/>
        <dbReference type="ChEBI" id="CHEBI:58866"/>
        <dbReference type="ChEBI" id="CHEBI:59776"/>
        <dbReference type="EC" id="4.2.1.20"/>
    </reaction>
</comment>
<evidence type="ECO:0000256" key="5">
    <source>
        <dbReference type="ARBA" id="ARBA00023141"/>
    </source>
</evidence>
<comment type="caution">
    <text evidence="10">The sequence shown here is derived from an EMBL/GenBank/DDBJ whole genome shotgun (WGS) entry which is preliminary data.</text>
</comment>
<comment type="function">
    <text evidence="8">The alpha subunit is responsible for the aldol cleavage of indoleglycerol phosphate to indole and glyceraldehyde 3-phosphate.</text>
</comment>
<evidence type="ECO:0000256" key="7">
    <source>
        <dbReference type="ARBA" id="ARBA00049047"/>
    </source>
</evidence>
<comment type="subunit">
    <text evidence="2 8">Tetramer of two alpha and two beta chains.</text>
</comment>
<dbReference type="Proteomes" id="UP001500880">
    <property type="component" value="Unassembled WGS sequence"/>
</dbReference>
<dbReference type="PROSITE" id="PS00167">
    <property type="entry name" value="TRP_SYNTHASE_ALPHA"/>
    <property type="match status" value="1"/>
</dbReference>
<keyword evidence="5 8" id="KW-0057">Aromatic amino acid biosynthesis</keyword>
<keyword evidence="4 8" id="KW-0822">Tryptophan biosynthesis</keyword>
<dbReference type="Gene3D" id="3.20.20.70">
    <property type="entry name" value="Aldolase class I"/>
    <property type="match status" value="1"/>
</dbReference>
<evidence type="ECO:0000313" key="10">
    <source>
        <dbReference type="EMBL" id="GAA0498719.1"/>
    </source>
</evidence>
<evidence type="ECO:0000256" key="6">
    <source>
        <dbReference type="ARBA" id="ARBA00023239"/>
    </source>
</evidence>
<evidence type="ECO:0000256" key="2">
    <source>
        <dbReference type="ARBA" id="ARBA00011270"/>
    </source>
</evidence>
<name>A0ABN1BKH6_9BACI</name>
<comment type="similarity">
    <text evidence="8 9">Belongs to the TrpA family.</text>
</comment>
<feature type="active site" description="Proton acceptor" evidence="8">
    <location>
        <position position="62"/>
    </location>
</feature>
<dbReference type="PANTHER" id="PTHR43406:SF1">
    <property type="entry name" value="TRYPTOPHAN SYNTHASE ALPHA CHAIN, CHLOROPLASTIC"/>
    <property type="match status" value="1"/>
</dbReference>
<dbReference type="NCBIfam" id="TIGR00262">
    <property type="entry name" value="trpA"/>
    <property type="match status" value="1"/>
</dbReference>
<evidence type="ECO:0000256" key="4">
    <source>
        <dbReference type="ARBA" id="ARBA00022822"/>
    </source>
</evidence>
<dbReference type="RefSeq" id="WP_343842158.1">
    <property type="nucleotide sequence ID" value="NZ_BAAADO010000005.1"/>
</dbReference>
<accession>A0ABN1BKH6</accession>
<gene>
    <name evidence="8 10" type="primary">trpA</name>
    <name evidence="10" type="ORF">GCM10008986_27330</name>
</gene>
<organism evidence="10 11">
    <name type="scientific">Salinibacillus aidingensis</name>
    <dbReference type="NCBI Taxonomy" id="237684"/>
    <lineage>
        <taxon>Bacteria</taxon>
        <taxon>Bacillati</taxon>
        <taxon>Bacillota</taxon>
        <taxon>Bacilli</taxon>
        <taxon>Bacillales</taxon>
        <taxon>Bacillaceae</taxon>
        <taxon>Salinibacillus</taxon>
    </lineage>
</organism>
<keyword evidence="3 8" id="KW-0028">Amino-acid biosynthesis</keyword>
<dbReference type="InterPro" id="IPR002028">
    <property type="entry name" value="Trp_synthase_suA"/>
</dbReference>
<keyword evidence="6 8" id="KW-0456">Lyase</keyword>
<dbReference type="CDD" id="cd04724">
    <property type="entry name" value="Tryptophan_synthase_alpha"/>
    <property type="match status" value="1"/>
</dbReference>
<evidence type="ECO:0000256" key="1">
    <source>
        <dbReference type="ARBA" id="ARBA00004733"/>
    </source>
</evidence>
<sequence>MTKTDLNEAFQVVHKRGDKAFVPYIMAGDGGLHSLGEKIAFLEKAGVTAIEIGIPFSDPVADGPTIQQAGSRALKEGTSLRAILDHLSGIRNQVHVPLILMTYLNPVYKYGVETFSKDAKEAGVSGLIIPDLPIEQAGVIKPYLKQENLALIQLVTLTSPAERMQKIVEASEGFVYAVTVNGITGARSNVSDYLESYLNRIKKYSDTPVLAGFGISTPEQVRDIGGKCDGVVVGSKIISLWEEGKYEEIQELVESGKSKTAL</sequence>
<evidence type="ECO:0000256" key="8">
    <source>
        <dbReference type="HAMAP-Rule" id="MF_00131"/>
    </source>
</evidence>
<dbReference type="Pfam" id="PF00290">
    <property type="entry name" value="Trp_syntA"/>
    <property type="match status" value="1"/>
</dbReference>
<dbReference type="SUPFAM" id="SSF51366">
    <property type="entry name" value="Ribulose-phoshate binding barrel"/>
    <property type="match status" value="1"/>
</dbReference>
<evidence type="ECO:0000256" key="9">
    <source>
        <dbReference type="RuleBase" id="RU003662"/>
    </source>
</evidence>
<dbReference type="EC" id="4.2.1.20" evidence="8"/>
<evidence type="ECO:0000313" key="11">
    <source>
        <dbReference type="Proteomes" id="UP001500880"/>
    </source>
</evidence>
<dbReference type="InterPro" id="IPR018204">
    <property type="entry name" value="Trp_synthase_alpha_AS"/>
</dbReference>
<dbReference type="InterPro" id="IPR011060">
    <property type="entry name" value="RibuloseP-bd_barrel"/>
</dbReference>
<dbReference type="EMBL" id="BAAADO010000005">
    <property type="protein sequence ID" value="GAA0498719.1"/>
    <property type="molecule type" value="Genomic_DNA"/>
</dbReference>
<keyword evidence="11" id="KW-1185">Reference proteome</keyword>
<dbReference type="InterPro" id="IPR013785">
    <property type="entry name" value="Aldolase_TIM"/>
</dbReference>
<dbReference type="PANTHER" id="PTHR43406">
    <property type="entry name" value="TRYPTOPHAN SYNTHASE, ALPHA CHAIN"/>
    <property type="match status" value="1"/>
</dbReference>
<comment type="pathway">
    <text evidence="1 8">Amino-acid biosynthesis; L-tryptophan biosynthesis; L-tryptophan from chorismate: step 5/5.</text>
</comment>
<protein>
    <recommendedName>
        <fullName evidence="8">Tryptophan synthase alpha chain</fullName>
        <ecNumber evidence="8">4.2.1.20</ecNumber>
    </recommendedName>
</protein>
<feature type="active site" description="Proton acceptor" evidence="8">
    <location>
        <position position="51"/>
    </location>
</feature>
<dbReference type="HAMAP" id="MF_00131">
    <property type="entry name" value="Trp_synth_alpha"/>
    <property type="match status" value="1"/>
</dbReference>